<accession>A0A830HWW1</accession>
<dbReference type="Proteomes" id="UP000660262">
    <property type="component" value="Unassembled WGS sequence"/>
</dbReference>
<sequence length="487" mass="50954">MATKCGGCSCLGIAATSLVPARRFETYVANLFPKKKDKEPAADGPFDAVVASKVKKLAEYAEKNAHRVNVIAHDLAHRVSAHLFAKQLGHARTAVAAFDALANACRDSLGAFANVALHALRLCVENENAVLAAEAAAAAAHYFDGLKANQLRSHVEEWNGLLVELASWQRSQNLAVEVATAAAKVKTTRKPSLTFTAMRGAIRVLANGVLQLSEAQRLQLLSVIFYEAGNRDADVASAELAAASLLATGGQAVVESAKQLAATLVARGCDPNLLGLYNVAPSSLCVGVGIMRAIGDREGAEESVRLVVDDLISAAKLDSIGEGQWSAIVLAPGKGEKACVSARRWCIDRGYGEGKKARAALLAMLNVGDEGQRGRRTFTGFIGDLVASPNKLARAALAAPEDATEYVPLSVVADVLEAKHLKYVVHKAVVGTDASSEETDSFTTSVFKAMLNGGVGGSSSPDLVSALPAKPAVSLDVFLASSMLSLK</sequence>
<dbReference type="AlphaFoldDB" id="A0A830HWW1"/>
<dbReference type="InterPro" id="IPR055296">
    <property type="entry name" value="SRL2-like"/>
</dbReference>
<dbReference type="EMBL" id="BNJQ01000027">
    <property type="protein sequence ID" value="GHP09961.1"/>
    <property type="molecule type" value="Genomic_DNA"/>
</dbReference>
<comment type="caution">
    <text evidence="1">The sequence shown here is derived from an EMBL/GenBank/DDBJ whole genome shotgun (WGS) entry which is preliminary data.</text>
</comment>
<gene>
    <name evidence="1" type="ORF">PPROV_000869400</name>
</gene>
<proteinExistence type="predicted"/>
<protein>
    <submittedName>
        <fullName evidence="1">Uncharacterized protein</fullName>
    </submittedName>
</protein>
<evidence type="ECO:0000313" key="2">
    <source>
        <dbReference type="Proteomes" id="UP000660262"/>
    </source>
</evidence>
<evidence type="ECO:0000313" key="1">
    <source>
        <dbReference type="EMBL" id="GHP09961.1"/>
    </source>
</evidence>
<dbReference type="PANTHER" id="PTHR46087">
    <property type="entry name" value="PUTATIVE, EXPRESSED-RELATED"/>
    <property type="match status" value="1"/>
</dbReference>
<dbReference type="OrthoDB" id="515961at2759"/>
<organism evidence="1 2">
    <name type="scientific">Pycnococcus provasolii</name>
    <dbReference type="NCBI Taxonomy" id="41880"/>
    <lineage>
        <taxon>Eukaryota</taxon>
        <taxon>Viridiplantae</taxon>
        <taxon>Chlorophyta</taxon>
        <taxon>Pseudoscourfieldiophyceae</taxon>
        <taxon>Pseudoscourfieldiales</taxon>
        <taxon>Pycnococcaceae</taxon>
        <taxon>Pycnococcus</taxon>
    </lineage>
</organism>
<name>A0A830HWW1_9CHLO</name>
<dbReference type="PANTHER" id="PTHR46087:SF11">
    <property type="entry name" value="PROTEIN SEMI-ROLLED LEAF 2"/>
    <property type="match status" value="1"/>
</dbReference>
<reference evidence="1" key="1">
    <citation type="submission" date="2020-10" db="EMBL/GenBank/DDBJ databases">
        <title>Unveiling of a novel bifunctional photoreceptor, Dualchrome1, isolated from a cosmopolitan green alga.</title>
        <authorList>
            <person name="Suzuki S."/>
            <person name="Kawachi M."/>
        </authorList>
    </citation>
    <scope>NUCLEOTIDE SEQUENCE</scope>
    <source>
        <strain evidence="1">NIES 2893</strain>
    </source>
</reference>
<keyword evidence="2" id="KW-1185">Reference proteome</keyword>